<keyword evidence="3" id="KW-1185">Reference proteome</keyword>
<feature type="region of interest" description="Disordered" evidence="1">
    <location>
        <begin position="82"/>
        <end position="103"/>
    </location>
</feature>
<sequence length="103" mass="11121">MFGQALGADHTHKAARKCVVDLKQPGVKLSAVFDPVLITELNKPSEVVTGQAKYPALLVSQTRERFGLQYVEPGCHPVPLDWDKHKSQKAPVAGDGSISPCSQ</sequence>
<dbReference type="Proteomes" id="UP001558613">
    <property type="component" value="Unassembled WGS sequence"/>
</dbReference>
<protein>
    <submittedName>
        <fullName evidence="2">Uncharacterized protein</fullName>
    </submittedName>
</protein>
<accession>A0ABR3NJU9</accession>
<evidence type="ECO:0000256" key="1">
    <source>
        <dbReference type="SAM" id="MobiDB-lite"/>
    </source>
</evidence>
<proteinExistence type="predicted"/>
<organism evidence="2 3">
    <name type="scientific">Cirrhinus molitorella</name>
    <name type="common">mud carp</name>
    <dbReference type="NCBI Taxonomy" id="172907"/>
    <lineage>
        <taxon>Eukaryota</taxon>
        <taxon>Metazoa</taxon>
        <taxon>Chordata</taxon>
        <taxon>Craniata</taxon>
        <taxon>Vertebrata</taxon>
        <taxon>Euteleostomi</taxon>
        <taxon>Actinopterygii</taxon>
        <taxon>Neopterygii</taxon>
        <taxon>Teleostei</taxon>
        <taxon>Ostariophysi</taxon>
        <taxon>Cypriniformes</taxon>
        <taxon>Cyprinidae</taxon>
        <taxon>Labeoninae</taxon>
        <taxon>Labeonini</taxon>
        <taxon>Cirrhinus</taxon>
    </lineage>
</organism>
<comment type="caution">
    <text evidence="2">The sequence shown here is derived from an EMBL/GenBank/DDBJ whole genome shotgun (WGS) entry which is preliminary data.</text>
</comment>
<evidence type="ECO:0000313" key="3">
    <source>
        <dbReference type="Proteomes" id="UP001558613"/>
    </source>
</evidence>
<dbReference type="EMBL" id="JAYMGO010000003">
    <property type="protein sequence ID" value="KAL1276953.1"/>
    <property type="molecule type" value="Genomic_DNA"/>
</dbReference>
<name>A0ABR3NJU9_9TELE</name>
<reference evidence="2 3" key="1">
    <citation type="submission" date="2023-09" db="EMBL/GenBank/DDBJ databases">
        <authorList>
            <person name="Wang M."/>
        </authorList>
    </citation>
    <scope>NUCLEOTIDE SEQUENCE [LARGE SCALE GENOMIC DNA]</scope>
    <source>
        <strain evidence="2">GT-2023</strain>
        <tissue evidence="2">Liver</tissue>
    </source>
</reference>
<evidence type="ECO:0000313" key="2">
    <source>
        <dbReference type="EMBL" id="KAL1276953.1"/>
    </source>
</evidence>
<gene>
    <name evidence="2" type="ORF">QQF64_023626</name>
</gene>